<organism evidence="1 2">
    <name type="scientific">Halopenitus salinus</name>
    <dbReference type="NCBI Taxonomy" id="1198295"/>
    <lineage>
        <taxon>Archaea</taxon>
        <taxon>Methanobacteriati</taxon>
        <taxon>Methanobacteriota</taxon>
        <taxon>Stenosarchaea group</taxon>
        <taxon>Halobacteria</taxon>
        <taxon>Halobacteriales</taxon>
        <taxon>Haloferacaceae</taxon>
        <taxon>Halopenitus</taxon>
    </lineage>
</organism>
<dbReference type="Pfam" id="PF23444">
    <property type="entry name" value="DUF7127"/>
    <property type="match status" value="1"/>
</dbReference>
<gene>
    <name evidence="1" type="ORF">ACFQE9_04365</name>
</gene>
<dbReference type="EMBL" id="JBHSXL010000003">
    <property type="protein sequence ID" value="MFC6891850.1"/>
    <property type="molecule type" value="Genomic_DNA"/>
</dbReference>
<proteinExistence type="predicted"/>
<dbReference type="InterPro" id="IPR055551">
    <property type="entry name" value="DUF7127"/>
</dbReference>
<evidence type="ECO:0000313" key="2">
    <source>
        <dbReference type="Proteomes" id="UP001596296"/>
    </source>
</evidence>
<comment type="caution">
    <text evidence="1">The sequence shown here is derived from an EMBL/GenBank/DDBJ whole genome shotgun (WGS) entry which is preliminary data.</text>
</comment>
<reference evidence="1 2" key="1">
    <citation type="journal article" date="2019" name="Int. J. Syst. Evol. Microbiol.">
        <title>The Global Catalogue of Microorganisms (GCM) 10K type strain sequencing project: providing services to taxonomists for standard genome sequencing and annotation.</title>
        <authorList>
            <consortium name="The Broad Institute Genomics Platform"/>
            <consortium name="The Broad Institute Genome Sequencing Center for Infectious Disease"/>
            <person name="Wu L."/>
            <person name="Ma J."/>
        </authorList>
    </citation>
    <scope>NUCLEOTIDE SEQUENCE [LARGE SCALE GENOMIC DNA]</scope>
    <source>
        <strain evidence="1 2">SKJ47</strain>
    </source>
</reference>
<dbReference type="Proteomes" id="UP001596296">
    <property type="component" value="Unassembled WGS sequence"/>
</dbReference>
<sequence length="81" mass="8895">MRQTQFTDGDAQVRRYEYPDRWVLAADLGVADDQVTVDTVGDTAIVVIDRNGTEAETEFDLPGPAADVAVRNGVLTIEVER</sequence>
<accession>A0ABD5UR55</accession>
<dbReference type="AlphaFoldDB" id="A0ABD5UR55"/>
<evidence type="ECO:0000313" key="1">
    <source>
        <dbReference type="EMBL" id="MFC6891850.1"/>
    </source>
</evidence>
<keyword evidence="2" id="KW-1185">Reference proteome</keyword>
<dbReference type="CDD" id="cd06464">
    <property type="entry name" value="ACD_sHsps-like"/>
    <property type="match status" value="1"/>
</dbReference>
<protein>
    <submittedName>
        <fullName evidence="1">Hsp20/alpha crystallin family protein</fullName>
    </submittedName>
</protein>
<dbReference type="RefSeq" id="WP_379740874.1">
    <property type="nucleotide sequence ID" value="NZ_JBHSVN010000001.1"/>
</dbReference>
<name>A0ABD5UR55_9EURY</name>